<name>A0A6J5GIB4_9BURK</name>
<evidence type="ECO:0000313" key="1">
    <source>
        <dbReference type="EMBL" id="CAB3801306.1"/>
    </source>
</evidence>
<organism evidence="1 2">
    <name type="scientific">Paraburkholderia fynbosensis</name>
    <dbReference type="NCBI Taxonomy" id="1200993"/>
    <lineage>
        <taxon>Bacteria</taxon>
        <taxon>Pseudomonadati</taxon>
        <taxon>Pseudomonadota</taxon>
        <taxon>Betaproteobacteria</taxon>
        <taxon>Burkholderiales</taxon>
        <taxon>Burkholderiaceae</taxon>
        <taxon>Paraburkholderia</taxon>
    </lineage>
</organism>
<sequence>MSAISPRTLKGGLVMLDPDTAIPLGAVILQYNPDSLTRKLQPQSVAEPADRSEVLRLKGPPIETINLSAELDATDQLEFPAQNPLAVQFGIQPQLAALEMLVYPSSVRIIVNEALSLLGTIEAVPMESALTLFVWSATRVIPVRVTELDITEEAFDPNLNPIRAKVNLGMRVLSVTDVNFVSPAGALYMIYQIGKEALAAANTLNTIADLGAGALQ</sequence>
<accession>A0A6J5GIB4</accession>
<evidence type="ECO:0000313" key="2">
    <source>
        <dbReference type="Proteomes" id="UP000494252"/>
    </source>
</evidence>
<dbReference type="RefSeq" id="WP_175163987.1">
    <property type="nucleotide sequence ID" value="NZ_CADIKI010000016.1"/>
</dbReference>
<reference evidence="1 2" key="1">
    <citation type="submission" date="2020-04" db="EMBL/GenBank/DDBJ databases">
        <authorList>
            <person name="De Canck E."/>
        </authorList>
    </citation>
    <scope>NUCLEOTIDE SEQUENCE [LARGE SCALE GENOMIC DNA]</scope>
    <source>
        <strain evidence="1 2">LMG 27177</strain>
    </source>
</reference>
<keyword evidence="2" id="KW-1185">Reference proteome</keyword>
<gene>
    <name evidence="1" type="ORF">LMG27177_05021</name>
</gene>
<proteinExistence type="predicted"/>
<dbReference type="AlphaFoldDB" id="A0A6J5GIB4"/>
<dbReference type="Proteomes" id="UP000494252">
    <property type="component" value="Unassembled WGS sequence"/>
</dbReference>
<dbReference type="EMBL" id="CADIKI010000016">
    <property type="protein sequence ID" value="CAB3801306.1"/>
    <property type="molecule type" value="Genomic_DNA"/>
</dbReference>
<protein>
    <submittedName>
        <fullName evidence="1">Uncharacterized protein</fullName>
    </submittedName>
</protein>